<protein>
    <submittedName>
        <fullName evidence="1">Uncharacterized protein</fullName>
    </submittedName>
</protein>
<name>A0AAV7QQE7_PLEWA</name>
<dbReference type="Proteomes" id="UP001066276">
    <property type="component" value="Chromosome 6"/>
</dbReference>
<reference evidence="1" key="1">
    <citation type="journal article" date="2022" name="bioRxiv">
        <title>Sequencing and chromosome-scale assembly of the giantPleurodeles waltlgenome.</title>
        <authorList>
            <person name="Brown T."/>
            <person name="Elewa A."/>
            <person name="Iarovenko S."/>
            <person name="Subramanian E."/>
            <person name="Araus A.J."/>
            <person name="Petzold A."/>
            <person name="Susuki M."/>
            <person name="Suzuki K.-i.T."/>
            <person name="Hayashi T."/>
            <person name="Toyoda A."/>
            <person name="Oliveira C."/>
            <person name="Osipova E."/>
            <person name="Leigh N.D."/>
            <person name="Simon A."/>
            <person name="Yun M.H."/>
        </authorList>
    </citation>
    <scope>NUCLEOTIDE SEQUENCE</scope>
    <source>
        <strain evidence="1">20211129_DDA</strain>
        <tissue evidence="1">Liver</tissue>
    </source>
</reference>
<dbReference type="AlphaFoldDB" id="A0AAV7QQE7"/>
<proteinExistence type="predicted"/>
<sequence length="148" mass="16075">MDGLGEAPVQTSGRPLPVFARLLAVPDALVRYPAEIAAQAPRVSPDALPDFRAIFRTAGLLLLPPTTARQTLPPLLSLVEGSKWRTRSSPAPPPAPSWVAARAQPSLQALPTASPYRSLGLLFRGRHWRWLFSPHPDPFSPYQGRVAS</sequence>
<accession>A0AAV7QQE7</accession>
<evidence type="ECO:0000313" key="1">
    <source>
        <dbReference type="EMBL" id="KAJ1141667.1"/>
    </source>
</evidence>
<gene>
    <name evidence="1" type="ORF">NDU88_007995</name>
</gene>
<evidence type="ECO:0000313" key="2">
    <source>
        <dbReference type="Proteomes" id="UP001066276"/>
    </source>
</evidence>
<organism evidence="1 2">
    <name type="scientific">Pleurodeles waltl</name>
    <name type="common">Iberian ribbed newt</name>
    <dbReference type="NCBI Taxonomy" id="8319"/>
    <lineage>
        <taxon>Eukaryota</taxon>
        <taxon>Metazoa</taxon>
        <taxon>Chordata</taxon>
        <taxon>Craniata</taxon>
        <taxon>Vertebrata</taxon>
        <taxon>Euteleostomi</taxon>
        <taxon>Amphibia</taxon>
        <taxon>Batrachia</taxon>
        <taxon>Caudata</taxon>
        <taxon>Salamandroidea</taxon>
        <taxon>Salamandridae</taxon>
        <taxon>Pleurodelinae</taxon>
        <taxon>Pleurodeles</taxon>
    </lineage>
</organism>
<dbReference type="EMBL" id="JANPWB010000010">
    <property type="protein sequence ID" value="KAJ1141667.1"/>
    <property type="molecule type" value="Genomic_DNA"/>
</dbReference>
<keyword evidence="2" id="KW-1185">Reference proteome</keyword>
<comment type="caution">
    <text evidence="1">The sequence shown here is derived from an EMBL/GenBank/DDBJ whole genome shotgun (WGS) entry which is preliminary data.</text>
</comment>